<proteinExistence type="predicted"/>
<name>A0A5M6I5H5_9PROT</name>
<feature type="domain" description="PIN" evidence="1">
    <location>
        <begin position="9"/>
        <end position="112"/>
    </location>
</feature>
<sequence>MNQFTAFLDACVLFPAPMRDLLMELAVSDLFRPRWSDTVHEEWITAVLRGRPDLTRAVLDRTREMLESHARDARVTGFEPLIEGLVLPDENDRHVLAAAIKGRADLIVTNNLRDFPPDVLAQWDLEARHPDAFLVDQFHLSKSLFLEAVRTIRERLKNPPKHADQYLDALRKCGLVATAKEIEPYKNLI</sequence>
<dbReference type="InterPro" id="IPR058652">
    <property type="entry name" value="VapC50_C"/>
</dbReference>
<accession>A0A5M6I5H5</accession>
<dbReference type="InterPro" id="IPR002716">
    <property type="entry name" value="PIN_dom"/>
</dbReference>
<dbReference type="RefSeq" id="WP_150064160.1">
    <property type="nucleotide sequence ID" value="NZ_JACHII010000014.1"/>
</dbReference>
<evidence type="ECO:0000313" key="4">
    <source>
        <dbReference type="Proteomes" id="UP000324065"/>
    </source>
</evidence>
<dbReference type="OrthoDB" id="211933at2"/>
<evidence type="ECO:0000259" key="2">
    <source>
        <dbReference type="Pfam" id="PF26343"/>
    </source>
</evidence>
<evidence type="ECO:0000313" key="3">
    <source>
        <dbReference type="EMBL" id="KAA5603496.1"/>
    </source>
</evidence>
<dbReference type="Proteomes" id="UP000324065">
    <property type="component" value="Unassembled WGS sequence"/>
</dbReference>
<organism evidence="3 4">
    <name type="scientific">Roseospira marina</name>
    <dbReference type="NCBI Taxonomy" id="140057"/>
    <lineage>
        <taxon>Bacteria</taxon>
        <taxon>Pseudomonadati</taxon>
        <taxon>Pseudomonadota</taxon>
        <taxon>Alphaproteobacteria</taxon>
        <taxon>Rhodospirillales</taxon>
        <taxon>Rhodospirillaceae</taxon>
        <taxon>Roseospira</taxon>
    </lineage>
</organism>
<dbReference type="EMBL" id="VWPJ01000035">
    <property type="protein sequence ID" value="KAA5603496.1"/>
    <property type="molecule type" value="Genomic_DNA"/>
</dbReference>
<feature type="domain" description="VapC50 C-terminal" evidence="2">
    <location>
        <begin position="130"/>
        <end position="182"/>
    </location>
</feature>
<protein>
    <submittedName>
        <fullName evidence="3">PIN domain-containing protein</fullName>
    </submittedName>
</protein>
<reference evidence="3 4" key="1">
    <citation type="submission" date="2019-09" db="EMBL/GenBank/DDBJ databases">
        <title>Genome sequence of Roseospira marina, one of the more divergent members of the non-sulfur purple photosynthetic bacterial family, the Rhodospirillaceae.</title>
        <authorList>
            <person name="Meyer T."/>
            <person name="Kyndt J."/>
        </authorList>
    </citation>
    <scope>NUCLEOTIDE SEQUENCE [LARGE SCALE GENOMIC DNA]</scope>
    <source>
        <strain evidence="3 4">DSM 15113</strain>
    </source>
</reference>
<dbReference type="AlphaFoldDB" id="A0A5M6I5H5"/>
<comment type="caution">
    <text evidence="3">The sequence shown here is derived from an EMBL/GenBank/DDBJ whole genome shotgun (WGS) entry which is preliminary data.</text>
</comment>
<dbReference type="Pfam" id="PF13470">
    <property type="entry name" value="PIN_3"/>
    <property type="match status" value="1"/>
</dbReference>
<gene>
    <name evidence="3" type="ORF">F1188_19675</name>
</gene>
<evidence type="ECO:0000259" key="1">
    <source>
        <dbReference type="Pfam" id="PF13470"/>
    </source>
</evidence>
<keyword evidence="4" id="KW-1185">Reference proteome</keyword>
<dbReference type="Pfam" id="PF26343">
    <property type="entry name" value="VapC50_C"/>
    <property type="match status" value="1"/>
</dbReference>